<dbReference type="EMBL" id="CZCU02000152">
    <property type="protein sequence ID" value="VXD22346.1"/>
    <property type="molecule type" value="Genomic_DNA"/>
</dbReference>
<gene>
    <name evidence="3" type="ORF">PL8927_750051</name>
</gene>
<feature type="domain" description="Peptidase C51" evidence="2">
    <location>
        <begin position="33"/>
        <end position="121"/>
    </location>
</feature>
<comment type="caution">
    <text evidence="3">The sequence shown here is derived from an EMBL/GenBank/DDBJ whole genome shotgun (WGS) entry which is preliminary data.</text>
</comment>
<dbReference type="OrthoDB" id="9812962at2"/>
<sequence length="206" mass="22698">MTTTANLIRIAAGEVGYTEYPPGSNGNKYGQWYGMNYVPWCAIFISYCFDKISLPLPIRSSKGFAYCPDGVSWFRNRGQWFNDPKVGDVVFFCWRGDGIADHVGIVESIKPDGSIISIEGNTGIGNDANGGQVMRRSRTPGIILGFGRPPYTHSVPSQTQASRPATPTPKPTPPQREIAKVPPNYHQDLVDRLLGNKSDKSHKHKS</sequence>
<dbReference type="RefSeq" id="WP_083624731.1">
    <property type="nucleotide sequence ID" value="NZ_LR734877.1"/>
</dbReference>
<organism evidence="3 4">
    <name type="scientific">Planktothrix serta PCC 8927</name>
    <dbReference type="NCBI Taxonomy" id="671068"/>
    <lineage>
        <taxon>Bacteria</taxon>
        <taxon>Bacillati</taxon>
        <taxon>Cyanobacteriota</taxon>
        <taxon>Cyanophyceae</taxon>
        <taxon>Oscillatoriophycideae</taxon>
        <taxon>Oscillatoriales</taxon>
        <taxon>Microcoleaceae</taxon>
        <taxon>Planktothrix</taxon>
    </lineage>
</organism>
<evidence type="ECO:0000313" key="4">
    <source>
        <dbReference type="Proteomes" id="UP000184550"/>
    </source>
</evidence>
<proteinExistence type="predicted"/>
<dbReference type="InterPro" id="IPR007921">
    <property type="entry name" value="CHAP_dom"/>
</dbReference>
<name>A0A7Z9BVV4_9CYAN</name>
<dbReference type="Gene3D" id="3.90.1720.10">
    <property type="entry name" value="endopeptidase domain like (from Nostoc punctiforme)"/>
    <property type="match status" value="1"/>
</dbReference>
<feature type="compositionally biased region" description="Polar residues" evidence="1">
    <location>
        <begin position="154"/>
        <end position="163"/>
    </location>
</feature>
<keyword evidence="4" id="KW-1185">Reference proteome</keyword>
<accession>A0A7Z9BVV4</accession>
<evidence type="ECO:0000259" key="2">
    <source>
        <dbReference type="Pfam" id="PF05257"/>
    </source>
</evidence>
<dbReference type="Pfam" id="PF05257">
    <property type="entry name" value="CHAP"/>
    <property type="match status" value="1"/>
</dbReference>
<dbReference type="Proteomes" id="UP000184550">
    <property type="component" value="Unassembled WGS sequence"/>
</dbReference>
<reference evidence="3" key="1">
    <citation type="submission" date="2019-10" db="EMBL/GenBank/DDBJ databases">
        <authorList>
            <consortium name="Genoscope - CEA"/>
            <person name="William W."/>
        </authorList>
    </citation>
    <scope>NUCLEOTIDE SEQUENCE [LARGE SCALE GENOMIC DNA]</scope>
    <source>
        <strain evidence="3">BBR_PRJEB10992</strain>
    </source>
</reference>
<evidence type="ECO:0000256" key="1">
    <source>
        <dbReference type="SAM" id="MobiDB-lite"/>
    </source>
</evidence>
<dbReference type="AlphaFoldDB" id="A0A7Z9BVV4"/>
<protein>
    <recommendedName>
        <fullName evidence="2">Peptidase C51 domain-containing protein</fullName>
    </recommendedName>
</protein>
<evidence type="ECO:0000313" key="3">
    <source>
        <dbReference type="EMBL" id="VXD22346.1"/>
    </source>
</evidence>
<dbReference type="SUPFAM" id="SSF54001">
    <property type="entry name" value="Cysteine proteinases"/>
    <property type="match status" value="1"/>
</dbReference>
<feature type="region of interest" description="Disordered" evidence="1">
    <location>
        <begin position="147"/>
        <end position="206"/>
    </location>
</feature>
<dbReference type="InterPro" id="IPR038765">
    <property type="entry name" value="Papain-like_cys_pep_sf"/>
</dbReference>